<feature type="transmembrane region" description="Helical" evidence="1">
    <location>
        <begin position="236"/>
        <end position="259"/>
    </location>
</feature>
<comment type="caution">
    <text evidence="2">The sequence shown here is derived from an EMBL/GenBank/DDBJ whole genome shotgun (WGS) entry which is preliminary data.</text>
</comment>
<dbReference type="OrthoDB" id="8556356at2"/>
<accession>A0A494Y2L3</accession>
<keyword evidence="2" id="KW-0808">Transferase</keyword>
<gene>
    <name evidence="2" type="ORF">D7S86_12985</name>
</gene>
<dbReference type="EMBL" id="RBZU01000005">
    <property type="protein sequence ID" value="RKP54582.1"/>
    <property type="molecule type" value="Genomic_DNA"/>
</dbReference>
<evidence type="ECO:0000256" key="1">
    <source>
        <dbReference type="SAM" id="Phobius"/>
    </source>
</evidence>
<name>A0A494Y2L3_9BURK</name>
<feature type="transmembrane region" description="Helical" evidence="1">
    <location>
        <begin position="414"/>
        <end position="434"/>
    </location>
</feature>
<evidence type="ECO:0000313" key="3">
    <source>
        <dbReference type="Proteomes" id="UP000270342"/>
    </source>
</evidence>
<dbReference type="GO" id="GO:0016740">
    <property type="term" value="F:transferase activity"/>
    <property type="evidence" value="ECO:0007669"/>
    <property type="project" value="UniProtKB-KW"/>
</dbReference>
<keyword evidence="1" id="KW-0812">Transmembrane</keyword>
<keyword evidence="1" id="KW-1133">Transmembrane helix</keyword>
<proteinExistence type="predicted"/>
<feature type="transmembrane region" description="Helical" evidence="1">
    <location>
        <begin position="446"/>
        <end position="469"/>
    </location>
</feature>
<evidence type="ECO:0000313" key="2">
    <source>
        <dbReference type="EMBL" id="RKP54582.1"/>
    </source>
</evidence>
<keyword evidence="1" id="KW-0472">Membrane</keyword>
<feature type="transmembrane region" description="Helical" evidence="1">
    <location>
        <begin position="343"/>
        <end position="361"/>
    </location>
</feature>
<organism evidence="2 3">
    <name type="scientific">Pararobbsia silviterrae</name>
    <dbReference type="NCBI Taxonomy" id="1792498"/>
    <lineage>
        <taxon>Bacteria</taxon>
        <taxon>Pseudomonadati</taxon>
        <taxon>Pseudomonadota</taxon>
        <taxon>Betaproteobacteria</taxon>
        <taxon>Burkholderiales</taxon>
        <taxon>Burkholderiaceae</taxon>
        <taxon>Pararobbsia</taxon>
    </lineage>
</organism>
<dbReference type="Proteomes" id="UP000270342">
    <property type="component" value="Unassembled WGS sequence"/>
</dbReference>
<dbReference type="AlphaFoldDB" id="A0A494Y2L3"/>
<keyword evidence="3" id="KW-1185">Reference proteome</keyword>
<protein>
    <submittedName>
        <fullName evidence="2">Glycosyltransferase family 39 protein</fullName>
    </submittedName>
</protein>
<sequence length="584" mass="64560">MRSTVRLTASATSALPRWLLFAICIVYAASGLFGRDPWKNEDAASFGVMWTLANGGAHDWLLPNLVGKVITATGPLPFWLGALCIRAFGPWLAPSNAAHVLTGLMFYGVCAFVWYGTYLLGRRPEVQPFKYAFGGEPSPRDYGRTLADGALLILLASFGLAERGHEATPQVGQLVCTAMFLYGLVRALDKPLQGALWTGIALGAFALCANPPLILALFAALLAVVVVVRALDTRKLLGVAIPLGLVIAASWPIAAYLAYPDEARHFLGDWVGSNIAYFRGSPKPALFYAAKNLPLFTWPAWPLAIWTWLSWPDLRRAPHIAIPLSIVVPLLVLVVLQQHETNLLFLLLLPPLAVMASFGLPTLKREVINAFDWFAVLSFTIVGGFVWIVWIASETGFPAPIARNLSRLVPGYRPEFNILSLIAALVVTGCWIALVRWRLSRHPKVLWRSVVLSGAGTTLMWVLLMTLWLPLVNFSRTYRDVATQIAARLPSDYTCISPVRLGDAQLASFAYFGKMHFAFDGADCDVLLRQDTQDYNPPASLSPYTWKLVWEGRRAADRDERFRLYVRVERPVRTTPAARHDTAH</sequence>
<dbReference type="RefSeq" id="WP_121087096.1">
    <property type="nucleotide sequence ID" value="NZ_RBZU01000005.1"/>
</dbReference>
<feature type="transmembrane region" description="Helical" evidence="1">
    <location>
        <begin position="373"/>
        <end position="393"/>
    </location>
</feature>
<feature type="transmembrane region" description="Helical" evidence="1">
    <location>
        <begin position="197"/>
        <end position="230"/>
    </location>
</feature>
<reference evidence="2 3" key="1">
    <citation type="submission" date="2018-10" db="EMBL/GenBank/DDBJ databases">
        <title>Robbsia sp. DHC34, isolated from soil.</title>
        <authorList>
            <person name="Gao Z.-H."/>
            <person name="Qiu L.-H."/>
        </authorList>
    </citation>
    <scope>NUCLEOTIDE SEQUENCE [LARGE SCALE GENOMIC DNA]</scope>
    <source>
        <strain evidence="2 3">DHC34</strain>
    </source>
</reference>
<feature type="transmembrane region" description="Helical" evidence="1">
    <location>
        <begin position="317"/>
        <end position="336"/>
    </location>
</feature>
<feature type="transmembrane region" description="Helical" evidence="1">
    <location>
        <begin position="167"/>
        <end position="185"/>
    </location>
</feature>
<feature type="transmembrane region" description="Helical" evidence="1">
    <location>
        <begin position="100"/>
        <end position="121"/>
    </location>
</feature>